<protein>
    <submittedName>
        <fullName evidence="3">Uncharacterized protein</fullName>
    </submittedName>
</protein>
<evidence type="ECO:0000313" key="3">
    <source>
        <dbReference type="EMBL" id="AKF09645.1"/>
    </source>
</evidence>
<reference evidence="3 4" key="1">
    <citation type="submission" date="2015-03" db="EMBL/GenBank/DDBJ databases">
        <title>Genome assembly of Sandaracinus amylolyticus DSM 53668.</title>
        <authorList>
            <person name="Sharma G."/>
            <person name="Subramanian S."/>
        </authorList>
    </citation>
    <scope>NUCLEOTIDE SEQUENCE [LARGE SCALE GENOMIC DNA]</scope>
    <source>
        <strain evidence="3 4">DSM 53668</strain>
    </source>
</reference>
<evidence type="ECO:0000256" key="1">
    <source>
        <dbReference type="SAM" id="MobiDB-lite"/>
    </source>
</evidence>
<name>A0A0F6YMT7_9BACT</name>
<organism evidence="3 4">
    <name type="scientific">Sandaracinus amylolyticus</name>
    <dbReference type="NCBI Taxonomy" id="927083"/>
    <lineage>
        <taxon>Bacteria</taxon>
        <taxon>Pseudomonadati</taxon>
        <taxon>Myxococcota</taxon>
        <taxon>Polyangia</taxon>
        <taxon>Polyangiales</taxon>
        <taxon>Sandaracinaceae</taxon>
        <taxon>Sandaracinus</taxon>
    </lineage>
</organism>
<sequence>MTMRRNLLRDPRGQLGTEQLLLAGTLAIFGATAVGTLGVATSETFVGDGGELDDSAIAGLDPGLGGVGDLGLVPPPIGAPDRDRRRDRDRDRDRDRGPARDYDRDDDPRPCSRGGDDPGEGPSSAPPMPRPTLGDIEGFDVGDPERLSDHNGNPLERVRVGNITITGSPEFVERARRDLETIASTPSGRRLLRSLRDSGGTVQVGSQQGGGGATDRLGPSTARLSYNPEDNALPEGVPGGRPGEFGHRDNYPSDVTLFHELVHADDIVRRQNQDRRVGRRDARMCGLRPGCRGVQQNELRTVGLGPYADAEFTENQYRGDRGLPRRDFYSDPNEQRHITPDERRRMEEDAARHRARRDELDRLERDERDRRSRGGDDRPCSRR</sequence>
<keyword evidence="2" id="KW-0472">Membrane</keyword>
<dbReference type="InterPro" id="IPR028208">
    <property type="entry name" value="Effector_pro_NleD-like"/>
</dbReference>
<dbReference type="STRING" id="927083.DB32_006794"/>
<gene>
    <name evidence="3" type="ORF">DB32_006794</name>
</gene>
<feature type="region of interest" description="Disordered" evidence="1">
    <location>
        <begin position="313"/>
        <end position="383"/>
    </location>
</feature>
<dbReference type="KEGG" id="samy:DB32_006794"/>
<feature type="compositionally biased region" description="Basic and acidic residues" evidence="1">
    <location>
        <begin position="80"/>
        <end position="116"/>
    </location>
</feature>
<dbReference type="Pfam" id="PF14891">
    <property type="entry name" value="Peptidase_M91"/>
    <property type="match status" value="1"/>
</dbReference>
<feature type="region of interest" description="Disordered" evidence="1">
    <location>
        <begin position="198"/>
        <end position="246"/>
    </location>
</feature>
<keyword evidence="2" id="KW-1133">Transmembrane helix</keyword>
<feature type="compositionally biased region" description="Basic and acidic residues" evidence="1">
    <location>
        <begin position="317"/>
        <end position="383"/>
    </location>
</feature>
<dbReference type="AlphaFoldDB" id="A0A0F6YMT7"/>
<feature type="region of interest" description="Disordered" evidence="1">
    <location>
        <begin position="66"/>
        <end position="155"/>
    </location>
</feature>
<proteinExistence type="predicted"/>
<dbReference type="EMBL" id="CP011125">
    <property type="protein sequence ID" value="AKF09645.1"/>
    <property type="molecule type" value="Genomic_DNA"/>
</dbReference>
<accession>A0A0F6YMT7</accession>
<dbReference type="RefSeq" id="WP_053236677.1">
    <property type="nucleotide sequence ID" value="NZ_CP011125.1"/>
</dbReference>
<keyword evidence="4" id="KW-1185">Reference proteome</keyword>
<keyword evidence="2" id="KW-0812">Transmembrane</keyword>
<feature type="transmembrane region" description="Helical" evidence="2">
    <location>
        <begin position="20"/>
        <end position="40"/>
    </location>
</feature>
<evidence type="ECO:0000256" key="2">
    <source>
        <dbReference type="SAM" id="Phobius"/>
    </source>
</evidence>
<dbReference type="Proteomes" id="UP000034883">
    <property type="component" value="Chromosome"/>
</dbReference>
<evidence type="ECO:0000313" key="4">
    <source>
        <dbReference type="Proteomes" id="UP000034883"/>
    </source>
</evidence>